<dbReference type="EMBL" id="BABT02000050">
    <property type="protein sequence ID" value="GAA94900.1"/>
    <property type="molecule type" value="Genomic_DNA"/>
</dbReference>
<evidence type="ECO:0000313" key="3">
    <source>
        <dbReference type="Proteomes" id="UP000009131"/>
    </source>
</evidence>
<gene>
    <name evidence="2" type="primary">Mo01555</name>
    <name evidence="2" type="ORF">E5Q_01555</name>
</gene>
<dbReference type="STRING" id="764103.G7DWE0"/>
<evidence type="ECO:0000256" key="1">
    <source>
        <dbReference type="SAM" id="Phobius"/>
    </source>
</evidence>
<dbReference type="RefSeq" id="XP_014565870.1">
    <property type="nucleotide sequence ID" value="XM_014710384.1"/>
</dbReference>
<proteinExistence type="predicted"/>
<keyword evidence="1" id="KW-0472">Membrane</keyword>
<dbReference type="AlphaFoldDB" id="G7DWE0"/>
<name>G7DWE0_MIXOS</name>
<sequence length="278" mass="31068">MNGLPPPAYEATATAHARSRRLQLLDLPHDLILRSLACLSSRTLAESVRPSCRLLWLFASHLLRQRFVSSYADKVQPGLSSDPLDQAYDVGPMHSTDLVEAIAIPPRHRETQVLDQYAVLMVRINALRTESELHGERNFKENDLFSVDQPRARLEDLTAAALDELVDPQLGELQGRDISIRLSRRDAVLTLPVGGPAKGRRPDIKPKRIVQVKFRDSRDLEGIAVELAQSLIDDPPRLGMRTLNGLQRHDRYSLMVSYTLYGIPLCLSASAVNVVVLM</sequence>
<dbReference type="HOGENOM" id="CLU_1001458_0_0_1"/>
<keyword evidence="1" id="KW-1133">Transmembrane helix</keyword>
<dbReference type="Proteomes" id="UP000009131">
    <property type="component" value="Unassembled WGS sequence"/>
</dbReference>
<reference evidence="2 3" key="1">
    <citation type="journal article" date="2011" name="J. Gen. Appl. Microbiol.">
        <title>Draft genome sequencing of the enigmatic basidiomycete Mixia osmundae.</title>
        <authorList>
            <person name="Nishida H."/>
            <person name="Nagatsuka Y."/>
            <person name="Sugiyama J."/>
        </authorList>
    </citation>
    <scope>NUCLEOTIDE SEQUENCE [LARGE SCALE GENOMIC DNA]</scope>
    <source>
        <strain evidence="3">CBS 9802 / IAM 14324 / JCM 22182 / KY 12970</strain>
    </source>
</reference>
<organism evidence="2 3">
    <name type="scientific">Mixia osmundae (strain CBS 9802 / IAM 14324 / JCM 22182 / KY 12970)</name>
    <dbReference type="NCBI Taxonomy" id="764103"/>
    <lineage>
        <taxon>Eukaryota</taxon>
        <taxon>Fungi</taxon>
        <taxon>Dikarya</taxon>
        <taxon>Basidiomycota</taxon>
        <taxon>Pucciniomycotina</taxon>
        <taxon>Mixiomycetes</taxon>
        <taxon>Mixiales</taxon>
        <taxon>Mixiaceae</taxon>
        <taxon>Mixia</taxon>
    </lineage>
</organism>
<reference evidence="2 3" key="2">
    <citation type="journal article" date="2012" name="Open Biol.">
        <title>Characteristics of nucleosomes and linker DNA regions on the genome of the basidiomycete Mixia osmundae revealed by mono- and dinucleosome mapping.</title>
        <authorList>
            <person name="Nishida H."/>
            <person name="Kondo S."/>
            <person name="Matsumoto T."/>
            <person name="Suzuki Y."/>
            <person name="Yoshikawa H."/>
            <person name="Taylor T.D."/>
            <person name="Sugiyama J."/>
        </authorList>
    </citation>
    <scope>NUCLEOTIDE SEQUENCE [LARGE SCALE GENOMIC DNA]</scope>
    <source>
        <strain evidence="3">CBS 9802 / IAM 14324 / JCM 22182 / KY 12970</strain>
    </source>
</reference>
<dbReference type="InParanoid" id="G7DWE0"/>
<keyword evidence="1" id="KW-0812">Transmembrane</keyword>
<keyword evidence="3" id="KW-1185">Reference proteome</keyword>
<comment type="caution">
    <text evidence="2">The sequence shown here is derived from an EMBL/GenBank/DDBJ whole genome shotgun (WGS) entry which is preliminary data.</text>
</comment>
<accession>G7DWE0</accession>
<protein>
    <submittedName>
        <fullName evidence="2">Uncharacterized protein</fullName>
    </submittedName>
</protein>
<feature type="transmembrane region" description="Helical" evidence="1">
    <location>
        <begin position="258"/>
        <end position="277"/>
    </location>
</feature>
<evidence type="ECO:0000313" key="2">
    <source>
        <dbReference type="EMBL" id="GAA94900.1"/>
    </source>
</evidence>